<dbReference type="EMBL" id="JAPEUX010000008">
    <property type="protein sequence ID" value="KAJ4346655.1"/>
    <property type="molecule type" value="Genomic_DNA"/>
</dbReference>
<dbReference type="OrthoDB" id="3685682at2759"/>
<name>A0A9W9C5M7_9PLEO</name>
<evidence type="ECO:0000313" key="1">
    <source>
        <dbReference type="EMBL" id="KAJ4346655.1"/>
    </source>
</evidence>
<proteinExistence type="predicted"/>
<dbReference type="GeneID" id="80914116"/>
<dbReference type="Proteomes" id="UP001140513">
    <property type="component" value="Unassembled WGS sequence"/>
</dbReference>
<organism evidence="1 2">
    <name type="scientific">Didymosphaeria variabile</name>
    <dbReference type="NCBI Taxonomy" id="1932322"/>
    <lineage>
        <taxon>Eukaryota</taxon>
        <taxon>Fungi</taxon>
        <taxon>Dikarya</taxon>
        <taxon>Ascomycota</taxon>
        <taxon>Pezizomycotina</taxon>
        <taxon>Dothideomycetes</taxon>
        <taxon>Pleosporomycetidae</taxon>
        <taxon>Pleosporales</taxon>
        <taxon>Massarineae</taxon>
        <taxon>Didymosphaeriaceae</taxon>
        <taxon>Didymosphaeria</taxon>
    </lineage>
</organism>
<keyword evidence="2" id="KW-1185">Reference proteome</keyword>
<accession>A0A9W9C5M7</accession>
<reference evidence="1" key="1">
    <citation type="submission" date="2022-10" db="EMBL/GenBank/DDBJ databases">
        <title>Tapping the CABI collections for fungal endophytes: first genome assemblies for Collariella, Neodidymelliopsis, Ascochyta clinopodiicola, Didymella pomorum, Didymosphaeria variabile, Neocosmospora piperis and Neocucurbitaria cava.</title>
        <authorList>
            <person name="Hill R."/>
        </authorList>
    </citation>
    <scope>NUCLEOTIDE SEQUENCE</scope>
    <source>
        <strain evidence="1">IMI 356815</strain>
    </source>
</reference>
<evidence type="ECO:0000313" key="2">
    <source>
        <dbReference type="Proteomes" id="UP001140513"/>
    </source>
</evidence>
<dbReference type="RefSeq" id="XP_056066455.1">
    <property type="nucleotide sequence ID" value="XM_056219328.1"/>
</dbReference>
<sequence>MKEFRQRAQSRLRNLPVEIRLKIYEQMTPPVVSRLLDWRGLFLSCRLFHYEMKHELLRNMIKYLNRIQKDWVKVHAAPLQICIPTSITSIEKLSVAIPNSYFRAREAQFPAARIFSATLLSLLQLGISQLTIGRYEDDDKMKRTTSPVTEHSLADFVRDLLDLMDPSKPARAIKTDDGTELVVSRGSAVERIAFEWGTFDGALGDEDLVLPYYASDCPDDRTTEFVRGHICAPATGVVWTRRRYTWYGQVLGDFWHESSSLPE</sequence>
<comment type="caution">
    <text evidence="1">The sequence shown here is derived from an EMBL/GenBank/DDBJ whole genome shotgun (WGS) entry which is preliminary data.</text>
</comment>
<dbReference type="AlphaFoldDB" id="A0A9W9C5M7"/>
<protein>
    <submittedName>
        <fullName evidence="1">Uncharacterized protein</fullName>
    </submittedName>
</protein>
<gene>
    <name evidence="1" type="ORF">N0V89_010586</name>
</gene>